<dbReference type="AlphaFoldDB" id="A0A1G7AUG4"/>
<evidence type="ECO:0000313" key="3">
    <source>
        <dbReference type="Proteomes" id="UP000199245"/>
    </source>
</evidence>
<name>A0A1G7AUG4_9BRAD</name>
<feature type="domain" description="N-acetyltransferase" evidence="1">
    <location>
        <begin position="2"/>
        <end position="164"/>
    </location>
</feature>
<dbReference type="PROSITE" id="PS51186">
    <property type="entry name" value="GNAT"/>
    <property type="match status" value="1"/>
</dbReference>
<reference evidence="2 3" key="1">
    <citation type="submission" date="2016-10" db="EMBL/GenBank/DDBJ databases">
        <authorList>
            <person name="de Groot N.N."/>
        </authorList>
    </citation>
    <scope>NUCLEOTIDE SEQUENCE [LARGE SCALE GENOMIC DNA]</scope>
    <source>
        <strain evidence="2 3">R5</strain>
    </source>
</reference>
<sequence length="167" mass="18377">MIKTRLAKLSDADVISALLTANSGEHGGMLLGQWPREVIETRIANRQPIVVATDDEGRLLGALMTSEKGYGEAPPVQAMLKAWPGRADAYVYGPVCVSRDARGLGVLEALYAKLQATFPGREAILFIREDNPRSLKAHLRLGMREVARYDFGGKVFIVLSDRLDLRQ</sequence>
<dbReference type="Proteomes" id="UP000199245">
    <property type="component" value="Unassembled WGS sequence"/>
</dbReference>
<gene>
    <name evidence="2" type="ORF">SAMN05216337_102171</name>
</gene>
<dbReference type="RefSeq" id="WP_092084936.1">
    <property type="nucleotide sequence ID" value="NZ_FMZW01000021.1"/>
</dbReference>
<dbReference type="Pfam" id="PF00583">
    <property type="entry name" value="Acetyltransf_1"/>
    <property type="match status" value="1"/>
</dbReference>
<accession>A0A1G7AUG4</accession>
<dbReference type="SUPFAM" id="SSF55729">
    <property type="entry name" value="Acyl-CoA N-acyltransferases (Nat)"/>
    <property type="match status" value="1"/>
</dbReference>
<organism evidence="2 3">
    <name type="scientific">Bradyrhizobium brasilense</name>
    <dbReference type="NCBI Taxonomy" id="1419277"/>
    <lineage>
        <taxon>Bacteria</taxon>
        <taxon>Pseudomonadati</taxon>
        <taxon>Pseudomonadota</taxon>
        <taxon>Alphaproteobacteria</taxon>
        <taxon>Hyphomicrobiales</taxon>
        <taxon>Nitrobacteraceae</taxon>
        <taxon>Bradyrhizobium</taxon>
    </lineage>
</organism>
<dbReference type="GO" id="GO:0016747">
    <property type="term" value="F:acyltransferase activity, transferring groups other than amino-acyl groups"/>
    <property type="evidence" value="ECO:0007669"/>
    <property type="project" value="InterPro"/>
</dbReference>
<proteinExistence type="predicted"/>
<dbReference type="Gene3D" id="3.40.630.30">
    <property type="match status" value="1"/>
</dbReference>
<dbReference type="InterPro" id="IPR016181">
    <property type="entry name" value="Acyl_CoA_acyltransferase"/>
</dbReference>
<dbReference type="InterPro" id="IPR000182">
    <property type="entry name" value="GNAT_dom"/>
</dbReference>
<evidence type="ECO:0000313" key="2">
    <source>
        <dbReference type="EMBL" id="SDE18421.1"/>
    </source>
</evidence>
<keyword evidence="2" id="KW-0808">Transferase</keyword>
<dbReference type="EMBL" id="FMZW01000021">
    <property type="protein sequence ID" value="SDE18421.1"/>
    <property type="molecule type" value="Genomic_DNA"/>
</dbReference>
<evidence type="ECO:0000259" key="1">
    <source>
        <dbReference type="PROSITE" id="PS51186"/>
    </source>
</evidence>
<protein>
    <submittedName>
        <fullName evidence="2">Acetyltransferase (GNAT) family protein</fullName>
    </submittedName>
</protein>